<proteinExistence type="predicted"/>
<dbReference type="InterPro" id="IPR015943">
    <property type="entry name" value="WD40/YVTN_repeat-like_dom_sf"/>
</dbReference>
<gene>
    <name evidence="1" type="ORF">Aconfl_13810</name>
</gene>
<protein>
    <recommendedName>
        <fullName evidence="3">DUF4221 domain-containing protein</fullName>
    </recommendedName>
</protein>
<evidence type="ECO:0000313" key="1">
    <source>
        <dbReference type="EMBL" id="GMQ28738.1"/>
    </source>
</evidence>
<dbReference type="SUPFAM" id="SSF50974">
    <property type="entry name" value="Nitrous oxide reductase, N-terminal domain"/>
    <property type="match status" value="1"/>
</dbReference>
<sequence length="382" mass="43593">MKNLSILIGIFCLASCSQVKEHSTDPLSYVSDTTVISIDRKTENYVRAVQHFDGKLYWWNSNRSTISVIDLESQQVEKTIKLAEEGPDGLGIALGIFVINSDSLIIPNMSYELNLINSLGSKLAKFDYSEFSKISVVIPSMTRYSSMIQTNKKGRLYFGMEDLKNLPIEDIDEKALTEYPPILKLDLEKGIFEFLDFKVPNSILRYNNSIEFGISANNSSILLLHGQSNMLFEVDFSGESFNEHQLESELITNFSNAYFLSPRMSSSIEENMKLAFKHSENFGLEFDPHKNLLYRFGWPGEEIPDGVNTTQFNSTPPFYTLSVYDGSDFSLIKEFTLPRNTYLAHHYFVDEKGLNLFPMHPDNPEFNEDELVIHTFDFSGLK</sequence>
<accession>A0ABQ6PLC0</accession>
<dbReference type="SUPFAM" id="SSF63825">
    <property type="entry name" value="YWTD domain"/>
    <property type="match status" value="1"/>
</dbReference>
<organism evidence="1 2">
    <name type="scientific">Algoriphagus confluentis</name>
    <dbReference type="NCBI Taxonomy" id="1697556"/>
    <lineage>
        <taxon>Bacteria</taxon>
        <taxon>Pseudomonadati</taxon>
        <taxon>Bacteroidota</taxon>
        <taxon>Cytophagia</taxon>
        <taxon>Cytophagales</taxon>
        <taxon>Cyclobacteriaceae</taxon>
        <taxon>Algoriphagus</taxon>
    </lineage>
</organism>
<evidence type="ECO:0000313" key="2">
    <source>
        <dbReference type="Proteomes" id="UP001338309"/>
    </source>
</evidence>
<name>A0ABQ6PLC0_9BACT</name>
<evidence type="ECO:0008006" key="3">
    <source>
        <dbReference type="Google" id="ProtNLM"/>
    </source>
</evidence>
<dbReference type="EMBL" id="BTPD01000004">
    <property type="protein sequence ID" value="GMQ28738.1"/>
    <property type="molecule type" value="Genomic_DNA"/>
</dbReference>
<dbReference type="Gene3D" id="2.130.10.10">
    <property type="entry name" value="YVTN repeat-like/Quinoprotein amine dehydrogenase"/>
    <property type="match status" value="1"/>
</dbReference>
<dbReference type="Proteomes" id="UP001338309">
    <property type="component" value="Unassembled WGS sequence"/>
</dbReference>
<dbReference type="InterPro" id="IPR011045">
    <property type="entry name" value="N2O_reductase_N"/>
</dbReference>
<dbReference type="InterPro" id="IPR025316">
    <property type="entry name" value="DUF4221"/>
</dbReference>
<dbReference type="Pfam" id="PF13970">
    <property type="entry name" value="DUF4221"/>
    <property type="match status" value="1"/>
</dbReference>
<reference evidence="1 2" key="1">
    <citation type="submission" date="2023-08" db="EMBL/GenBank/DDBJ databases">
        <title>Draft genome sequence of Algoriphagus confluentis.</title>
        <authorList>
            <person name="Takatani N."/>
            <person name="Hosokawa M."/>
            <person name="Sawabe T."/>
        </authorList>
    </citation>
    <scope>NUCLEOTIDE SEQUENCE [LARGE SCALE GENOMIC DNA]</scope>
    <source>
        <strain evidence="1 2">NBRC 111222</strain>
    </source>
</reference>
<comment type="caution">
    <text evidence="1">The sequence shown here is derived from an EMBL/GenBank/DDBJ whole genome shotgun (WGS) entry which is preliminary data.</text>
</comment>
<keyword evidence="2" id="KW-1185">Reference proteome</keyword>
<dbReference type="RefSeq" id="WP_338223483.1">
    <property type="nucleotide sequence ID" value="NZ_BTPD01000004.1"/>
</dbReference>